<dbReference type="EMBL" id="SJTG01000001">
    <property type="protein sequence ID" value="TCI13147.1"/>
    <property type="molecule type" value="Genomic_DNA"/>
</dbReference>
<dbReference type="RefSeq" id="WP_131150070.1">
    <property type="nucleotide sequence ID" value="NZ_SJTG01000001.1"/>
</dbReference>
<keyword evidence="2" id="KW-1185">Reference proteome</keyword>
<gene>
    <name evidence="1" type="ORF">EZM97_07570</name>
</gene>
<comment type="caution">
    <text evidence="1">The sequence shown here is derived from an EMBL/GenBank/DDBJ whole genome shotgun (WGS) entry which is preliminary data.</text>
</comment>
<accession>A0A4V2NMG3</accession>
<proteinExistence type="predicted"/>
<dbReference type="Proteomes" id="UP000291822">
    <property type="component" value="Unassembled WGS sequence"/>
</dbReference>
<organism evidence="1 2">
    <name type="scientific">Dyella soli</name>
    <dbReference type="NCBI Taxonomy" id="522319"/>
    <lineage>
        <taxon>Bacteria</taxon>
        <taxon>Pseudomonadati</taxon>
        <taxon>Pseudomonadota</taxon>
        <taxon>Gammaproteobacteria</taxon>
        <taxon>Lysobacterales</taxon>
        <taxon>Rhodanobacteraceae</taxon>
        <taxon>Dyella</taxon>
    </lineage>
</organism>
<reference evidence="1 2" key="1">
    <citation type="submission" date="2019-02" db="EMBL/GenBank/DDBJ databases">
        <title>Dyella amyloliquefaciens sp. nov., isolated from forest soil.</title>
        <authorList>
            <person name="Gao Z.-H."/>
            <person name="Qiu L.-H."/>
        </authorList>
    </citation>
    <scope>NUCLEOTIDE SEQUENCE [LARGE SCALE GENOMIC DNA]</scope>
    <source>
        <strain evidence="1 2">KACC 12747</strain>
    </source>
</reference>
<evidence type="ECO:0000313" key="2">
    <source>
        <dbReference type="Proteomes" id="UP000291822"/>
    </source>
</evidence>
<evidence type="ECO:0000313" key="1">
    <source>
        <dbReference type="EMBL" id="TCI13147.1"/>
    </source>
</evidence>
<protein>
    <submittedName>
        <fullName evidence="1">Uncharacterized protein</fullName>
    </submittedName>
</protein>
<sequence length="199" mass="22222">MNPSPDLYEIVPGVHLRKDKRPNPIDSPEGLTHVVGLLSDVLDGFCERKSVTVHLLPRKYTDSDGAEAVLPPGYRIFALYERREQKILEYRIDCIEPHCAAHKPQLALLQEACTSKGIDITSISRNRDGLCDALISRRWSRNLLASLKQSPPRRRDIQSDWPDGKCGVTHADGVRGIELHDLIVVDVREVAGDLETVTG</sequence>
<name>A0A4V2NMG3_9GAMM</name>
<dbReference type="AlphaFoldDB" id="A0A4V2NMG3"/>